<proteinExistence type="predicted"/>
<dbReference type="OrthoDB" id="361283at2759"/>
<dbReference type="Proteomes" id="UP000271889">
    <property type="component" value="Unassembled WGS sequence"/>
</dbReference>
<gene>
    <name evidence="3" type="ORF">CGOC_LOCUS3173</name>
</gene>
<dbReference type="Pfam" id="PF26181">
    <property type="entry name" value="Ig_NUP210_13th"/>
    <property type="match status" value="1"/>
</dbReference>
<dbReference type="EMBL" id="UYRV01007831">
    <property type="protein sequence ID" value="VDK55005.1"/>
    <property type="molecule type" value="Genomic_DNA"/>
</dbReference>
<evidence type="ECO:0000259" key="2">
    <source>
        <dbReference type="Pfam" id="PF26181"/>
    </source>
</evidence>
<protein>
    <recommendedName>
        <fullName evidence="5">BIG2 domain-containing protein</fullName>
    </recommendedName>
</protein>
<keyword evidence="4" id="KW-1185">Reference proteome</keyword>
<dbReference type="PANTHER" id="PTHR23019">
    <property type="entry name" value="NUCLEAR PORE MEMBRANE GLYCOPROTEIN GP210-RELATED"/>
    <property type="match status" value="1"/>
</dbReference>
<feature type="domain" description="NUP210 Ig-like" evidence="1">
    <location>
        <begin position="210"/>
        <end position="293"/>
    </location>
</feature>
<dbReference type="PANTHER" id="PTHR23019:SF0">
    <property type="entry name" value="NUCLEAR PORE MEMBRANE GLYCOPROTEIN 210"/>
    <property type="match status" value="1"/>
</dbReference>
<feature type="non-terminal residue" evidence="3">
    <location>
        <position position="1"/>
    </location>
</feature>
<dbReference type="InterPro" id="IPR058779">
    <property type="entry name" value="Ig_NUP210_13th"/>
</dbReference>
<evidence type="ECO:0000313" key="4">
    <source>
        <dbReference type="Proteomes" id="UP000271889"/>
    </source>
</evidence>
<sequence length="320" mass="35013">TSKKLGYTSITGTINVGGEHSSQNTVVVRVVSLAGIKAVASTYMTEKGGRVTWTVSHPGVLQTVHPFGSSITEKDENRFAIWLEGGAVGSATVKVRVEPSASAKQHFIGKKQAFEDTVEIRVEEPLSMRRPEMPIPVIRLAQNSEIQLETAWPQSAVAYSVPSEYANRLSVTKTGVARAKSSVGPAAVYIRRTDQPDNETALIPITIAVVSSLDVKLLTELEPVSSTPLLNLPVGAKIALRVLFRDSRGRELSSSSKLSYRPHRFDLTDIVPSDANRTLTVSLKSVGETVLKVPLAKLFPEFQFNFYIYANLSPIYHNFY</sequence>
<dbReference type="InterPro" id="IPR045197">
    <property type="entry name" value="NUP210-like"/>
</dbReference>
<evidence type="ECO:0000259" key="1">
    <source>
        <dbReference type="Pfam" id="PF22959"/>
    </source>
</evidence>
<organism evidence="3 4">
    <name type="scientific">Cylicostephanus goldi</name>
    <name type="common">Nematode worm</name>
    <dbReference type="NCBI Taxonomy" id="71465"/>
    <lineage>
        <taxon>Eukaryota</taxon>
        <taxon>Metazoa</taxon>
        <taxon>Ecdysozoa</taxon>
        <taxon>Nematoda</taxon>
        <taxon>Chromadorea</taxon>
        <taxon>Rhabditida</taxon>
        <taxon>Rhabditina</taxon>
        <taxon>Rhabditomorpha</taxon>
        <taxon>Strongyloidea</taxon>
        <taxon>Strongylidae</taxon>
        <taxon>Cylicostephanus</taxon>
    </lineage>
</organism>
<accession>A0A3P6RLZ4</accession>
<reference evidence="3 4" key="1">
    <citation type="submission" date="2018-11" db="EMBL/GenBank/DDBJ databases">
        <authorList>
            <consortium name="Pathogen Informatics"/>
        </authorList>
    </citation>
    <scope>NUCLEOTIDE SEQUENCE [LARGE SCALE GENOMIC DNA]</scope>
</reference>
<dbReference type="InterPro" id="IPR055094">
    <property type="entry name" value="NUP210_Ig15"/>
</dbReference>
<dbReference type="AlphaFoldDB" id="A0A3P6RLZ4"/>
<dbReference type="Pfam" id="PF22959">
    <property type="entry name" value="Ig_NUP210_15th"/>
    <property type="match status" value="1"/>
</dbReference>
<dbReference type="GO" id="GO:0005643">
    <property type="term" value="C:nuclear pore"/>
    <property type="evidence" value="ECO:0007669"/>
    <property type="project" value="TreeGrafter"/>
</dbReference>
<name>A0A3P6RLZ4_CYLGO</name>
<evidence type="ECO:0008006" key="5">
    <source>
        <dbReference type="Google" id="ProtNLM"/>
    </source>
</evidence>
<feature type="domain" description="NUP210 Ig-like" evidence="2">
    <location>
        <begin position="48"/>
        <end position="122"/>
    </location>
</feature>
<evidence type="ECO:0000313" key="3">
    <source>
        <dbReference type="EMBL" id="VDK55005.1"/>
    </source>
</evidence>